<dbReference type="EMBL" id="BNJK01000002">
    <property type="protein sequence ID" value="GHO97615.1"/>
    <property type="molecule type" value="Genomic_DNA"/>
</dbReference>
<evidence type="ECO:0000256" key="7">
    <source>
        <dbReference type="RuleBase" id="RU363032"/>
    </source>
</evidence>
<feature type="transmembrane region" description="Helical" evidence="7">
    <location>
        <begin position="209"/>
        <end position="231"/>
    </location>
</feature>
<dbReference type="PROSITE" id="PS50928">
    <property type="entry name" value="ABC_TM1"/>
    <property type="match status" value="1"/>
</dbReference>
<keyword evidence="5 7" id="KW-1133">Transmembrane helix</keyword>
<feature type="domain" description="ABC transmembrane type-1" evidence="8">
    <location>
        <begin position="98"/>
        <end position="288"/>
    </location>
</feature>
<dbReference type="CDD" id="cd06261">
    <property type="entry name" value="TM_PBP2"/>
    <property type="match status" value="1"/>
</dbReference>
<evidence type="ECO:0000256" key="1">
    <source>
        <dbReference type="ARBA" id="ARBA00004651"/>
    </source>
</evidence>
<dbReference type="SUPFAM" id="SSF161098">
    <property type="entry name" value="MetI-like"/>
    <property type="match status" value="1"/>
</dbReference>
<dbReference type="AlphaFoldDB" id="A0A8J3N6N6"/>
<evidence type="ECO:0000256" key="2">
    <source>
        <dbReference type="ARBA" id="ARBA00022448"/>
    </source>
</evidence>
<dbReference type="Gene3D" id="1.10.3720.10">
    <property type="entry name" value="MetI-like"/>
    <property type="match status" value="1"/>
</dbReference>
<comment type="subcellular location">
    <subcellularLocation>
        <location evidence="1 7">Cell membrane</location>
        <topology evidence="1 7">Multi-pass membrane protein</topology>
    </subcellularLocation>
</comment>
<proteinExistence type="inferred from homology"/>
<evidence type="ECO:0000256" key="4">
    <source>
        <dbReference type="ARBA" id="ARBA00022692"/>
    </source>
</evidence>
<dbReference type="GO" id="GO:0005886">
    <property type="term" value="C:plasma membrane"/>
    <property type="evidence" value="ECO:0007669"/>
    <property type="project" value="UniProtKB-SubCell"/>
</dbReference>
<dbReference type="Proteomes" id="UP000597444">
    <property type="component" value="Unassembled WGS sequence"/>
</dbReference>
<reference evidence="9" key="1">
    <citation type="submission" date="2020-10" db="EMBL/GenBank/DDBJ databases">
        <title>Taxonomic study of unclassified bacteria belonging to the class Ktedonobacteria.</title>
        <authorList>
            <person name="Yabe S."/>
            <person name="Wang C.M."/>
            <person name="Zheng Y."/>
            <person name="Sakai Y."/>
            <person name="Cavaletti L."/>
            <person name="Monciardini P."/>
            <person name="Donadio S."/>
        </authorList>
    </citation>
    <scope>NUCLEOTIDE SEQUENCE</scope>
    <source>
        <strain evidence="9">ID150040</strain>
    </source>
</reference>
<feature type="transmembrane region" description="Helical" evidence="7">
    <location>
        <begin position="265"/>
        <end position="288"/>
    </location>
</feature>
<keyword evidence="2 7" id="KW-0813">Transport</keyword>
<name>A0A8J3N6N6_9CHLR</name>
<evidence type="ECO:0000256" key="5">
    <source>
        <dbReference type="ARBA" id="ARBA00022989"/>
    </source>
</evidence>
<dbReference type="Pfam" id="PF00528">
    <property type="entry name" value="BPD_transp_1"/>
    <property type="match status" value="1"/>
</dbReference>
<gene>
    <name evidence="9" type="ORF">KSF_076630</name>
</gene>
<evidence type="ECO:0000256" key="3">
    <source>
        <dbReference type="ARBA" id="ARBA00022475"/>
    </source>
</evidence>
<dbReference type="InterPro" id="IPR000515">
    <property type="entry name" value="MetI-like"/>
</dbReference>
<protein>
    <submittedName>
        <fullName evidence="9">Sugar ABC transporter permease</fullName>
    </submittedName>
</protein>
<keyword evidence="3" id="KW-1003">Cell membrane</keyword>
<accession>A0A8J3N6N6</accession>
<dbReference type="InterPro" id="IPR035906">
    <property type="entry name" value="MetI-like_sf"/>
</dbReference>
<evidence type="ECO:0000256" key="6">
    <source>
        <dbReference type="ARBA" id="ARBA00023136"/>
    </source>
</evidence>
<organism evidence="9 10">
    <name type="scientific">Reticulibacter mediterranei</name>
    <dbReference type="NCBI Taxonomy" id="2778369"/>
    <lineage>
        <taxon>Bacteria</taxon>
        <taxon>Bacillati</taxon>
        <taxon>Chloroflexota</taxon>
        <taxon>Ktedonobacteria</taxon>
        <taxon>Ktedonobacterales</taxon>
        <taxon>Reticulibacteraceae</taxon>
        <taxon>Reticulibacter</taxon>
    </lineage>
</organism>
<feature type="transmembrane region" description="Helical" evidence="7">
    <location>
        <begin position="37"/>
        <end position="58"/>
    </location>
</feature>
<sequence length="302" mass="34783">MHMATSKMMTPQTPIIDKEVVQRRHRALALQRFTDNVIVRIFLIAMSLLFLIPLYWMLVTGLKTTPELAAFPPTLWPKDVRWDNFWTAVNYIPFGTYFWNSFIISLFKIIGAVLSNMLVAYGFSCIEWPGRDKVFYLVIATLFLPFPVAMIPLFDLFATLKWVDSALPLVVPTFFASAFNVFLLRQFLLQVPRELSEAARIDGASEWQILWRIMFPLALPAIGVIAIFTAVDSWKDFMGPLIYIQNDAFRTLSIGLQLFRKSHDIQFNLLMAASFLTVLPLIALFLFFQRFFIRGMTVGSIR</sequence>
<feature type="transmembrane region" description="Helical" evidence="7">
    <location>
        <begin position="166"/>
        <end position="188"/>
    </location>
</feature>
<keyword evidence="4 7" id="KW-0812">Transmembrane</keyword>
<feature type="transmembrane region" description="Helical" evidence="7">
    <location>
        <begin position="97"/>
        <end position="122"/>
    </location>
</feature>
<evidence type="ECO:0000313" key="9">
    <source>
        <dbReference type="EMBL" id="GHO97615.1"/>
    </source>
</evidence>
<dbReference type="PANTHER" id="PTHR43744:SF8">
    <property type="entry name" value="SN-GLYCEROL-3-PHOSPHATE TRANSPORT SYSTEM PERMEASE PROTEIN UGPE"/>
    <property type="match status" value="1"/>
</dbReference>
<evidence type="ECO:0000259" key="8">
    <source>
        <dbReference type="PROSITE" id="PS50928"/>
    </source>
</evidence>
<dbReference type="PANTHER" id="PTHR43744">
    <property type="entry name" value="ABC TRANSPORTER PERMEASE PROTEIN MG189-RELATED-RELATED"/>
    <property type="match status" value="1"/>
</dbReference>
<keyword evidence="10" id="KW-1185">Reference proteome</keyword>
<feature type="transmembrane region" description="Helical" evidence="7">
    <location>
        <begin position="134"/>
        <end position="154"/>
    </location>
</feature>
<dbReference type="GO" id="GO:0055085">
    <property type="term" value="P:transmembrane transport"/>
    <property type="evidence" value="ECO:0007669"/>
    <property type="project" value="InterPro"/>
</dbReference>
<evidence type="ECO:0000313" key="10">
    <source>
        <dbReference type="Proteomes" id="UP000597444"/>
    </source>
</evidence>
<keyword evidence="6 7" id="KW-0472">Membrane</keyword>
<comment type="similarity">
    <text evidence="7">Belongs to the binding-protein-dependent transport system permease family.</text>
</comment>
<comment type="caution">
    <text evidence="9">The sequence shown here is derived from an EMBL/GenBank/DDBJ whole genome shotgun (WGS) entry which is preliminary data.</text>
</comment>